<dbReference type="NCBIfam" id="TIGR00912">
    <property type="entry name" value="2A0309"/>
    <property type="match status" value="1"/>
</dbReference>
<dbReference type="PANTHER" id="PTHR34975">
    <property type="entry name" value="SPORE GERMINATION PROTEIN A2"/>
    <property type="match status" value="1"/>
</dbReference>
<feature type="transmembrane region" description="Helical" evidence="8">
    <location>
        <begin position="82"/>
        <end position="103"/>
    </location>
</feature>
<keyword evidence="5 8" id="KW-0812">Transmembrane</keyword>
<feature type="transmembrane region" description="Helical" evidence="8">
    <location>
        <begin position="12"/>
        <end position="30"/>
    </location>
</feature>
<dbReference type="AlphaFoldDB" id="A0A3M8DF20"/>
<evidence type="ECO:0000313" key="10">
    <source>
        <dbReference type="Proteomes" id="UP000269573"/>
    </source>
</evidence>
<feature type="transmembrane region" description="Helical" evidence="8">
    <location>
        <begin position="217"/>
        <end position="239"/>
    </location>
</feature>
<dbReference type="Pfam" id="PF03845">
    <property type="entry name" value="Spore_permease"/>
    <property type="match status" value="1"/>
</dbReference>
<evidence type="ECO:0000256" key="6">
    <source>
        <dbReference type="ARBA" id="ARBA00022989"/>
    </source>
</evidence>
<dbReference type="GeneID" id="301133021"/>
<dbReference type="GO" id="GO:0009847">
    <property type="term" value="P:spore germination"/>
    <property type="evidence" value="ECO:0007669"/>
    <property type="project" value="InterPro"/>
</dbReference>
<dbReference type="PANTHER" id="PTHR34975:SF2">
    <property type="entry name" value="SPORE GERMINATION PROTEIN A2"/>
    <property type="match status" value="1"/>
</dbReference>
<organism evidence="9 10">
    <name type="scientific">Brevibacillus nitrificans</name>
    <dbReference type="NCBI Taxonomy" id="651560"/>
    <lineage>
        <taxon>Bacteria</taxon>
        <taxon>Bacillati</taxon>
        <taxon>Bacillota</taxon>
        <taxon>Bacilli</taxon>
        <taxon>Bacillales</taxon>
        <taxon>Paenibacillaceae</taxon>
        <taxon>Brevibacillus</taxon>
    </lineage>
</organism>
<feature type="transmembrane region" description="Helical" evidence="8">
    <location>
        <begin position="271"/>
        <end position="290"/>
    </location>
</feature>
<evidence type="ECO:0000256" key="7">
    <source>
        <dbReference type="ARBA" id="ARBA00023136"/>
    </source>
</evidence>
<dbReference type="RefSeq" id="WP_122923551.1">
    <property type="nucleotide sequence ID" value="NZ_JASWDI010000002.1"/>
</dbReference>
<evidence type="ECO:0000256" key="1">
    <source>
        <dbReference type="ARBA" id="ARBA00004141"/>
    </source>
</evidence>
<dbReference type="GO" id="GO:0016020">
    <property type="term" value="C:membrane"/>
    <property type="evidence" value="ECO:0007669"/>
    <property type="project" value="UniProtKB-SubCell"/>
</dbReference>
<keyword evidence="4" id="KW-0309">Germination</keyword>
<gene>
    <name evidence="9" type="ORF">EDM59_10415</name>
</gene>
<comment type="similarity">
    <text evidence="2">Belongs to the amino acid-polyamine-organocation (APC) superfamily. Spore germination protein (SGP) (TC 2.A.3.9) family.</text>
</comment>
<evidence type="ECO:0000256" key="3">
    <source>
        <dbReference type="ARBA" id="ARBA00022448"/>
    </source>
</evidence>
<keyword evidence="7 8" id="KW-0472">Membrane</keyword>
<feature type="transmembrane region" description="Helical" evidence="8">
    <location>
        <begin position="302"/>
        <end position="320"/>
    </location>
</feature>
<sequence length="362" mass="41378">MDKGQIHNLGPYHVIGLVLNTCIGVNLLSLTNSVSKMGYNQWWMPLVLGIIVSLTLFPMVALCKRYPDDTLYRINQKLLGKWLGGCVNILVIIYAILNVTAIHSGYIRLIQTSMLTGQTVTLPLLGLTLVMLYITNGGIKLVARFCMLTFFFTAWTIYYLQWGFQKGGYMHIFPLFNTNLPDFLDALVRSFPSMFGYELLLFYYPHVANKQKVLRHALIGVWLVVLIYTLILFTSVAYFSTWEMEHLIYPILNLFKAVELSFLERIENLGIGLWVFLILSTSTAYLWAARKGFEDFAGYKKAWHLLLPAILSYFIIRGPLTMETQKFLYDKITLYMGVVVILWPLLLLAIHSLRGQNGGKEA</sequence>
<dbReference type="EMBL" id="RHHU01000005">
    <property type="protein sequence ID" value="RNB86586.1"/>
    <property type="molecule type" value="Genomic_DNA"/>
</dbReference>
<proteinExistence type="inferred from homology"/>
<name>A0A3M8DF20_9BACL</name>
<feature type="transmembrane region" description="Helical" evidence="8">
    <location>
        <begin position="42"/>
        <end position="62"/>
    </location>
</feature>
<evidence type="ECO:0000256" key="4">
    <source>
        <dbReference type="ARBA" id="ARBA00022544"/>
    </source>
</evidence>
<accession>A0A3M8DF20</accession>
<comment type="caution">
    <text evidence="9">The sequence shown here is derived from an EMBL/GenBank/DDBJ whole genome shotgun (WGS) entry which is preliminary data.</text>
</comment>
<keyword evidence="6 8" id="KW-1133">Transmembrane helix</keyword>
<evidence type="ECO:0000256" key="5">
    <source>
        <dbReference type="ARBA" id="ARBA00022692"/>
    </source>
</evidence>
<evidence type="ECO:0000256" key="2">
    <source>
        <dbReference type="ARBA" id="ARBA00007998"/>
    </source>
</evidence>
<feature type="transmembrane region" description="Helical" evidence="8">
    <location>
        <begin position="141"/>
        <end position="160"/>
    </location>
</feature>
<dbReference type="InterPro" id="IPR004761">
    <property type="entry name" value="Spore_GerAB"/>
</dbReference>
<evidence type="ECO:0000313" key="9">
    <source>
        <dbReference type="EMBL" id="RNB86586.1"/>
    </source>
</evidence>
<keyword evidence="10" id="KW-1185">Reference proteome</keyword>
<comment type="subcellular location">
    <subcellularLocation>
        <location evidence="1">Membrane</location>
        <topology evidence="1">Multi-pass membrane protein</topology>
    </subcellularLocation>
</comment>
<feature type="transmembrane region" description="Helical" evidence="8">
    <location>
        <begin position="186"/>
        <end position="205"/>
    </location>
</feature>
<dbReference type="Proteomes" id="UP000269573">
    <property type="component" value="Unassembled WGS sequence"/>
</dbReference>
<dbReference type="Gene3D" id="1.20.1740.10">
    <property type="entry name" value="Amino acid/polyamine transporter I"/>
    <property type="match status" value="1"/>
</dbReference>
<evidence type="ECO:0000256" key="8">
    <source>
        <dbReference type="SAM" id="Phobius"/>
    </source>
</evidence>
<feature type="transmembrane region" description="Helical" evidence="8">
    <location>
        <begin position="115"/>
        <end position="134"/>
    </location>
</feature>
<reference evidence="9 10" key="1">
    <citation type="submission" date="2018-10" db="EMBL/GenBank/DDBJ databases">
        <title>Phylogenomics of Brevibacillus.</title>
        <authorList>
            <person name="Dunlap C."/>
        </authorList>
    </citation>
    <scope>NUCLEOTIDE SEQUENCE [LARGE SCALE GENOMIC DNA]</scope>
    <source>
        <strain evidence="9 10">JCM 15774</strain>
    </source>
</reference>
<feature type="transmembrane region" description="Helical" evidence="8">
    <location>
        <begin position="332"/>
        <end position="350"/>
    </location>
</feature>
<protein>
    <submittedName>
        <fullName evidence="9">Spore gernimation protein</fullName>
    </submittedName>
</protein>
<keyword evidence="3" id="KW-0813">Transport</keyword>